<protein>
    <submittedName>
        <fullName evidence="1">Uncharacterized protein</fullName>
    </submittedName>
</protein>
<organism evidence="1 2">
    <name type="scientific">Amycolatopsis endophytica</name>
    <dbReference type="NCBI Taxonomy" id="860233"/>
    <lineage>
        <taxon>Bacteria</taxon>
        <taxon>Bacillati</taxon>
        <taxon>Actinomycetota</taxon>
        <taxon>Actinomycetes</taxon>
        <taxon>Pseudonocardiales</taxon>
        <taxon>Pseudonocardiaceae</taxon>
        <taxon>Amycolatopsis</taxon>
    </lineage>
</organism>
<dbReference type="EMBL" id="JACCFK010000001">
    <property type="protein sequence ID" value="NYI91268.1"/>
    <property type="molecule type" value="Genomic_DNA"/>
</dbReference>
<evidence type="ECO:0000313" key="1">
    <source>
        <dbReference type="EMBL" id="NYI91268.1"/>
    </source>
</evidence>
<name>A0A853B7I8_9PSEU</name>
<accession>A0A853B7I8</accession>
<gene>
    <name evidence="1" type="ORF">HNR02_004591</name>
</gene>
<dbReference type="AlphaFoldDB" id="A0A853B7I8"/>
<evidence type="ECO:0000313" key="2">
    <source>
        <dbReference type="Proteomes" id="UP000549616"/>
    </source>
</evidence>
<proteinExistence type="predicted"/>
<comment type="caution">
    <text evidence="1">The sequence shown here is derived from an EMBL/GenBank/DDBJ whole genome shotgun (WGS) entry which is preliminary data.</text>
</comment>
<sequence length="59" mass="6632">MRDFVLRTAFASTATPLRVEKDVGEGRIEARDHRRHGHEAMCDLLAEVGGHLSCRTELL</sequence>
<reference evidence="1 2" key="1">
    <citation type="submission" date="2020-07" db="EMBL/GenBank/DDBJ databases">
        <title>Sequencing the genomes of 1000 actinobacteria strains.</title>
        <authorList>
            <person name="Klenk H.-P."/>
        </authorList>
    </citation>
    <scope>NUCLEOTIDE SEQUENCE [LARGE SCALE GENOMIC DNA]</scope>
    <source>
        <strain evidence="1 2">DSM 104006</strain>
    </source>
</reference>
<keyword evidence="2" id="KW-1185">Reference proteome</keyword>
<dbReference type="RefSeq" id="WP_179775183.1">
    <property type="nucleotide sequence ID" value="NZ_JACCFK010000001.1"/>
</dbReference>
<dbReference type="Proteomes" id="UP000549616">
    <property type="component" value="Unassembled WGS sequence"/>
</dbReference>